<dbReference type="InterPro" id="IPR036034">
    <property type="entry name" value="PDZ_sf"/>
</dbReference>
<dbReference type="Gene3D" id="3.30.230.10">
    <property type="match status" value="1"/>
</dbReference>
<comment type="catalytic activity">
    <reaction evidence="1">
        <text>Hydrolysis of proteins in presence of ATP.</text>
        <dbReference type="EC" id="3.4.21.53"/>
    </reaction>
</comment>
<proteinExistence type="inferred from homology"/>
<feature type="active site" evidence="1">
    <location>
        <position position="255"/>
    </location>
</feature>
<dbReference type="PROSITE" id="PS51786">
    <property type="entry name" value="LON_PROTEOLYTIC"/>
    <property type="match status" value="1"/>
</dbReference>
<dbReference type="InterPro" id="IPR014721">
    <property type="entry name" value="Ribsml_uS5_D2-typ_fold_subgr"/>
</dbReference>
<reference evidence="3 4" key="1">
    <citation type="submission" date="2019-03" db="EMBL/GenBank/DDBJ databases">
        <title>Diversity of the mouse oral microbiome.</title>
        <authorList>
            <person name="Joseph S."/>
            <person name="Aduse-Opoku J."/>
            <person name="Curtis M."/>
            <person name="Wade W."/>
            <person name="Hashim A."/>
        </authorList>
    </citation>
    <scope>NUCLEOTIDE SEQUENCE [LARGE SCALE GENOMIC DNA]</scope>
    <source>
        <strain evidence="4">irhom_31</strain>
    </source>
</reference>
<dbReference type="Proteomes" id="UP000297951">
    <property type="component" value="Unassembled WGS sequence"/>
</dbReference>
<evidence type="ECO:0000259" key="2">
    <source>
        <dbReference type="PROSITE" id="PS51786"/>
    </source>
</evidence>
<comment type="similarity">
    <text evidence="1">Belongs to the peptidase S16 family.</text>
</comment>
<keyword evidence="1" id="KW-0378">Hydrolase</keyword>
<dbReference type="OrthoDB" id="2356897at2"/>
<gene>
    <name evidence="3" type="ORF">E4U03_03625</name>
</gene>
<dbReference type="EC" id="3.4.21.53" evidence="1"/>
<sequence length="361" mass="37406">MVFSKRDNAGTRPRGGWADLRTVSAVGALGLSMLSLVIPVDFVTESPGPTFNTIGEFNSKPLIEIEGAQTYPVSGNLDMTTVSVAGGPNSSLFAIEALATWLEDSTAVLPSDLIYDPSVTSEQVTAQNTADMTNSQEVAQAAALTQLGIDYTEILRVSGAVEGGPSQGILQEGDVVTALNGEPLASYTDLTERVNASAGQPVTLTVTRGGSEQDISVTPSYNEQGQRYVLGLYIARSFEFPMAVNYGLEEVGGPSAGMMFALGIIDELTEGEMTGGIHFAGTGTIDADGTVGSIGGIEQKIRGAADAGATVFLAPADNCDEVVGNVPRRLNVIKVSTLDEAVDAVTRIGQGGDPATFPTCS</sequence>
<dbReference type="EMBL" id="SPQC01000009">
    <property type="protein sequence ID" value="TFU23227.1"/>
    <property type="molecule type" value="Genomic_DNA"/>
</dbReference>
<name>A0A4Y9F6F8_9MICC</name>
<dbReference type="InterPro" id="IPR008269">
    <property type="entry name" value="Lon_proteolytic"/>
</dbReference>
<evidence type="ECO:0000256" key="1">
    <source>
        <dbReference type="PROSITE-ProRule" id="PRU01122"/>
    </source>
</evidence>
<dbReference type="SUPFAM" id="SSF50156">
    <property type="entry name" value="PDZ domain-like"/>
    <property type="match status" value="1"/>
</dbReference>
<feature type="domain" description="Lon proteolytic" evidence="2">
    <location>
        <begin position="247"/>
        <end position="348"/>
    </location>
</feature>
<dbReference type="GO" id="GO:0006508">
    <property type="term" value="P:proteolysis"/>
    <property type="evidence" value="ECO:0007669"/>
    <property type="project" value="UniProtKB-KW"/>
</dbReference>
<dbReference type="InterPro" id="IPR020568">
    <property type="entry name" value="Ribosomal_Su5_D2-typ_SF"/>
</dbReference>
<dbReference type="AlphaFoldDB" id="A0A4Y9F6F8"/>
<accession>A0A4Y9F6F8</accession>
<keyword evidence="1" id="KW-0720">Serine protease</keyword>
<evidence type="ECO:0000313" key="3">
    <source>
        <dbReference type="EMBL" id="TFU23227.1"/>
    </source>
</evidence>
<keyword evidence="1" id="KW-0645">Protease</keyword>
<dbReference type="SMART" id="SM00228">
    <property type="entry name" value="PDZ"/>
    <property type="match status" value="1"/>
</dbReference>
<dbReference type="GO" id="GO:0030163">
    <property type="term" value="P:protein catabolic process"/>
    <property type="evidence" value="ECO:0007669"/>
    <property type="project" value="InterPro"/>
</dbReference>
<dbReference type="Pfam" id="PF13180">
    <property type="entry name" value="PDZ_2"/>
    <property type="match status" value="1"/>
</dbReference>
<dbReference type="GO" id="GO:0005524">
    <property type="term" value="F:ATP binding"/>
    <property type="evidence" value="ECO:0007669"/>
    <property type="project" value="InterPro"/>
</dbReference>
<dbReference type="RefSeq" id="WP_135011631.1">
    <property type="nucleotide sequence ID" value="NZ_JADGLK010000009.1"/>
</dbReference>
<dbReference type="GO" id="GO:0004176">
    <property type="term" value="F:ATP-dependent peptidase activity"/>
    <property type="evidence" value="ECO:0007669"/>
    <property type="project" value="UniProtKB-UniRule"/>
</dbReference>
<dbReference type="Pfam" id="PF05362">
    <property type="entry name" value="Lon_C"/>
    <property type="match status" value="1"/>
</dbReference>
<dbReference type="PANTHER" id="PTHR10046">
    <property type="entry name" value="ATP DEPENDENT LON PROTEASE FAMILY MEMBER"/>
    <property type="match status" value="1"/>
</dbReference>
<dbReference type="InterPro" id="IPR001478">
    <property type="entry name" value="PDZ"/>
</dbReference>
<organism evidence="3 4">
    <name type="scientific">Rothia nasimurium</name>
    <dbReference type="NCBI Taxonomy" id="85336"/>
    <lineage>
        <taxon>Bacteria</taxon>
        <taxon>Bacillati</taxon>
        <taxon>Actinomycetota</taxon>
        <taxon>Actinomycetes</taxon>
        <taxon>Micrococcales</taxon>
        <taxon>Micrococcaceae</taxon>
        <taxon>Rothia</taxon>
    </lineage>
</organism>
<evidence type="ECO:0000313" key="4">
    <source>
        <dbReference type="Proteomes" id="UP000297951"/>
    </source>
</evidence>
<comment type="caution">
    <text evidence="3">The sequence shown here is derived from an EMBL/GenBank/DDBJ whole genome shotgun (WGS) entry which is preliminary data.</text>
</comment>
<dbReference type="GO" id="GO:0004252">
    <property type="term" value="F:serine-type endopeptidase activity"/>
    <property type="evidence" value="ECO:0007669"/>
    <property type="project" value="UniProtKB-UniRule"/>
</dbReference>
<dbReference type="SUPFAM" id="SSF54211">
    <property type="entry name" value="Ribosomal protein S5 domain 2-like"/>
    <property type="match status" value="1"/>
</dbReference>
<feature type="active site" evidence="1">
    <location>
        <position position="300"/>
    </location>
</feature>
<dbReference type="InterPro" id="IPR027065">
    <property type="entry name" value="Lon_Prtase"/>
</dbReference>
<protein>
    <recommendedName>
        <fullName evidence="1">endopeptidase La</fullName>
        <ecNumber evidence="1">3.4.21.53</ecNumber>
    </recommendedName>
</protein>